<dbReference type="InterPro" id="IPR008972">
    <property type="entry name" value="Cupredoxin"/>
</dbReference>
<dbReference type="RefSeq" id="WP_007704166.1">
    <property type="nucleotide sequence ID" value="NZ_AOIQ01000021.1"/>
</dbReference>
<dbReference type="NCBIfam" id="TIGR02376">
    <property type="entry name" value="Cu_nitrite_red"/>
    <property type="match status" value="1"/>
</dbReference>
<feature type="binding site" description="type 1 copper site" evidence="5">
    <location>
        <position position="169"/>
    </location>
    <ligand>
        <name>Cu cation</name>
        <dbReference type="ChEBI" id="CHEBI:23378"/>
        <label>1</label>
    </ligand>
</feature>
<dbReference type="PATRIC" id="fig|1227490.4.peg.2973"/>
<evidence type="ECO:0000259" key="7">
    <source>
        <dbReference type="Pfam" id="PF07731"/>
    </source>
</evidence>
<dbReference type="Gene3D" id="2.60.40.420">
    <property type="entry name" value="Cupredoxins - blue copper proteins"/>
    <property type="match status" value="2"/>
</dbReference>
<evidence type="ECO:0000256" key="2">
    <source>
        <dbReference type="ARBA" id="ARBA00022737"/>
    </source>
</evidence>
<accession>M0BCP6</accession>
<dbReference type="AlphaFoldDB" id="M0BCP6"/>
<protein>
    <submittedName>
        <fullName evidence="8">Nitrite reductase</fullName>
    </submittedName>
</protein>
<feature type="region of interest" description="Disordered" evidence="6">
    <location>
        <begin position="1"/>
        <end position="54"/>
    </location>
</feature>
<comment type="cofactor">
    <cofactor evidence="5">
        <name>Cu(+)</name>
        <dbReference type="ChEBI" id="CHEBI:49552"/>
    </cofactor>
</comment>
<feature type="binding site" description="type 1 copper site" evidence="5">
    <location>
        <position position="164"/>
    </location>
    <ligand>
        <name>Cu cation</name>
        <dbReference type="ChEBI" id="CHEBI:23378"/>
        <label>1</label>
    </ligand>
</feature>
<dbReference type="Pfam" id="PF07731">
    <property type="entry name" value="Cu-oxidase_2"/>
    <property type="match status" value="1"/>
</dbReference>
<dbReference type="STRING" id="1227490.C479_14638"/>
<dbReference type="InterPro" id="IPR001287">
    <property type="entry name" value="NO2-reductase_Cu"/>
</dbReference>
<comment type="caution">
    <text evidence="8">The sequence shown here is derived from an EMBL/GenBank/DDBJ whole genome shotgun (WGS) entry which is preliminary data.</text>
</comment>
<keyword evidence="3" id="KW-0560">Oxidoreductase</keyword>
<keyword evidence="2" id="KW-0677">Repeat</keyword>
<feature type="binding site" description="type 1 copper site" evidence="5">
    <location>
        <position position="114"/>
    </location>
    <ligand>
        <name>Cu cation</name>
        <dbReference type="ChEBI" id="CHEBI:23378"/>
        <label>1</label>
    </ligand>
</feature>
<evidence type="ECO:0000256" key="3">
    <source>
        <dbReference type="ARBA" id="ARBA00023002"/>
    </source>
</evidence>
<dbReference type="EMBL" id="AOIQ01000021">
    <property type="protein sequence ID" value="ELZ08585.1"/>
    <property type="molecule type" value="Genomic_DNA"/>
</dbReference>
<evidence type="ECO:0000256" key="6">
    <source>
        <dbReference type="SAM" id="MobiDB-lite"/>
    </source>
</evidence>
<dbReference type="CDD" id="cd11020">
    <property type="entry name" value="CuRO_1_CuNIR"/>
    <property type="match status" value="1"/>
</dbReference>
<gene>
    <name evidence="8" type="ORF">C479_14638</name>
</gene>
<feature type="domain" description="Plastocyanin-like" evidence="7">
    <location>
        <begin position="127"/>
        <end position="178"/>
    </location>
</feature>
<evidence type="ECO:0000256" key="1">
    <source>
        <dbReference type="ARBA" id="ARBA00022723"/>
    </source>
</evidence>
<evidence type="ECO:0000313" key="9">
    <source>
        <dbReference type="Proteomes" id="UP000011560"/>
    </source>
</evidence>
<sequence length="344" mass="37510">MLLAGQLAQTNESDDNGSGYDADRDDDLAPAQEPDVDRIAADPTDLPPPVDWDEPRRHEITLRTEEHVAEIEPEVTYQYMTFEGRIPGPLIRVRRGDTIHLTFDVPDDRNALPHNIDFHAVYGPGGGADDTTIAPGEGPVEIEFRAEYPGIFDYHCAVPNMDHHISSGMFGAILVEPEDGLPEVDQELYFGQHELYTNGEAGDAGHHQVDFDAMVAENPTYVLLNGEAYAFAEDGPYGAVEAERGERVRIYYANGGPNLTAAVHPIGNVWETLYRDGSFGDAANWVETTPVTPGTVTAAELDTPVPGPIKLVDHAITRTLRKGNLAAIDVAGDPNESIYDPDPE</sequence>
<organism evidence="8 9">
    <name type="scientific">Halovivax asiaticus JCM 14624</name>
    <dbReference type="NCBI Taxonomy" id="1227490"/>
    <lineage>
        <taxon>Archaea</taxon>
        <taxon>Methanobacteriati</taxon>
        <taxon>Methanobacteriota</taxon>
        <taxon>Stenosarchaea group</taxon>
        <taxon>Halobacteria</taxon>
        <taxon>Halobacteriales</taxon>
        <taxon>Natrialbaceae</taxon>
        <taxon>Halovivax</taxon>
    </lineage>
</organism>
<keyword evidence="4 5" id="KW-0186">Copper</keyword>
<keyword evidence="1 5" id="KW-0479">Metal-binding</keyword>
<keyword evidence="9" id="KW-1185">Reference proteome</keyword>
<feature type="binding site" description="type 1 copper site" evidence="5">
    <location>
        <position position="155"/>
    </location>
    <ligand>
        <name>Cu cation</name>
        <dbReference type="ChEBI" id="CHEBI:23378"/>
        <label>1</label>
    </ligand>
</feature>
<evidence type="ECO:0000256" key="5">
    <source>
        <dbReference type="PIRSR" id="PIRSR601287-1"/>
    </source>
</evidence>
<feature type="binding site" description="type 1 copper site" evidence="5">
    <location>
        <position position="119"/>
    </location>
    <ligand>
        <name>Cu cation</name>
        <dbReference type="ChEBI" id="CHEBI:23378"/>
        <label>1</label>
    </ligand>
</feature>
<evidence type="ECO:0000256" key="4">
    <source>
        <dbReference type="ARBA" id="ARBA00023008"/>
    </source>
</evidence>
<dbReference type="SUPFAM" id="SSF49503">
    <property type="entry name" value="Cupredoxins"/>
    <property type="match status" value="2"/>
</dbReference>
<proteinExistence type="predicted"/>
<name>M0BCP6_9EURY</name>
<feature type="binding site" description="type 1 copper site" evidence="5">
    <location>
        <position position="314"/>
    </location>
    <ligand>
        <name>Cu cation</name>
        <dbReference type="ChEBI" id="CHEBI:23378"/>
        <label>1</label>
    </ligand>
</feature>
<evidence type="ECO:0000313" key="8">
    <source>
        <dbReference type="EMBL" id="ELZ08585.1"/>
    </source>
</evidence>
<dbReference type="FunFam" id="2.60.40.420:FF:000093">
    <property type="entry name" value="Copper-containing nitrite reductase"/>
    <property type="match status" value="1"/>
</dbReference>
<dbReference type="PRINTS" id="PR00695">
    <property type="entry name" value="CUNO2RDTASE"/>
</dbReference>
<reference evidence="8 9" key="1">
    <citation type="journal article" date="2014" name="PLoS Genet.">
        <title>Phylogenetically driven sequencing of extremely halophilic archaea reveals strategies for static and dynamic osmo-response.</title>
        <authorList>
            <person name="Becker E.A."/>
            <person name="Seitzer P.M."/>
            <person name="Tritt A."/>
            <person name="Larsen D."/>
            <person name="Krusor M."/>
            <person name="Yao A.I."/>
            <person name="Wu D."/>
            <person name="Madern D."/>
            <person name="Eisen J.A."/>
            <person name="Darling A.E."/>
            <person name="Facciotti M.T."/>
        </authorList>
    </citation>
    <scope>NUCLEOTIDE SEQUENCE [LARGE SCALE GENOMIC DNA]</scope>
    <source>
        <strain evidence="8 9">JCM 14624</strain>
    </source>
</reference>
<dbReference type="GO" id="GO:0050421">
    <property type="term" value="F:nitrite reductase (NO-forming) activity"/>
    <property type="evidence" value="ECO:0007669"/>
    <property type="project" value="InterPro"/>
</dbReference>
<comment type="cofactor">
    <cofactor evidence="5">
        <name>Cu(2+)</name>
        <dbReference type="ChEBI" id="CHEBI:29036"/>
    </cofactor>
</comment>
<feature type="binding site" description="type 1 copper site" evidence="5">
    <location>
        <position position="156"/>
    </location>
    <ligand>
        <name>Cu cation</name>
        <dbReference type="ChEBI" id="CHEBI:23378"/>
        <label>1</label>
    </ligand>
</feature>
<dbReference type="Proteomes" id="UP000011560">
    <property type="component" value="Unassembled WGS sequence"/>
</dbReference>
<dbReference type="InterPro" id="IPR011706">
    <property type="entry name" value="Cu-oxidase_C"/>
</dbReference>
<dbReference type="GO" id="GO:0005507">
    <property type="term" value="F:copper ion binding"/>
    <property type="evidence" value="ECO:0007669"/>
    <property type="project" value="InterPro"/>
</dbReference>